<keyword evidence="2" id="KW-0158">Chromosome</keyword>
<dbReference type="InterPro" id="IPR019787">
    <property type="entry name" value="Znf_PHD-finger"/>
</dbReference>
<keyword evidence="3" id="KW-0479">Metal-binding</keyword>
<keyword evidence="5" id="KW-0862">Zinc</keyword>
<evidence type="ECO:0000256" key="7">
    <source>
        <dbReference type="PROSITE-ProRule" id="PRU00175"/>
    </source>
</evidence>
<dbReference type="SMART" id="SM00249">
    <property type="entry name" value="PHD"/>
    <property type="match status" value="1"/>
</dbReference>
<dbReference type="InterPro" id="IPR017907">
    <property type="entry name" value="Znf_RING_CS"/>
</dbReference>
<evidence type="ECO:0000256" key="1">
    <source>
        <dbReference type="ARBA" id="ARBA00004286"/>
    </source>
</evidence>
<dbReference type="SMART" id="SM00184">
    <property type="entry name" value="RING"/>
    <property type="match status" value="1"/>
</dbReference>
<dbReference type="PANTHER" id="PTHR47776">
    <property type="entry name" value="F5A8.9 PROTEIN"/>
    <property type="match status" value="1"/>
</dbReference>
<dbReference type="PROSITE" id="PS00518">
    <property type="entry name" value="ZF_RING_1"/>
    <property type="match status" value="1"/>
</dbReference>
<dbReference type="InterPro" id="IPR036420">
    <property type="entry name" value="BRCT_dom_sf"/>
</dbReference>
<dbReference type="Pfam" id="PF12738">
    <property type="entry name" value="PTCB-BRCT"/>
    <property type="match status" value="1"/>
</dbReference>
<dbReference type="OMA" id="IRGMESV"/>
<dbReference type="GO" id="GO:0005694">
    <property type="term" value="C:chromosome"/>
    <property type="evidence" value="ECO:0007669"/>
    <property type="project" value="UniProtKB-SubCell"/>
</dbReference>
<dbReference type="InterPro" id="IPR011011">
    <property type="entry name" value="Znf_FYVE_PHD"/>
</dbReference>
<dbReference type="AlphaFoldDB" id="A0A8T2UY27"/>
<feature type="domain" description="BRCT" evidence="11">
    <location>
        <begin position="123"/>
        <end position="193"/>
    </location>
</feature>
<dbReference type="InterPro" id="IPR001841">
    <property type="entry name" value="Znf_RING"/>
</dbReference>
<keyword evidence="4 7" id="KW-0863">Zinc-finger</keyword>
<dbReference type="PROSITE" id="PS50089">
    <property type="entry name" value="ZF_RING_2"/>
    <property type="match status" value="1"/>
</dbReference>
<dbReference type="PROSITE" id="PS50016">
    <property type="entry name" value="ZF_PHD_2"/>
    <property type="match status" value="1"/>
</dbReference>
<reference evidence="12" key="1">
    <citation type="submission" date="2021-08" db="EMBL/GenBank/DDBJ databases">
        <title>WGS assembly of Ceratopteris richardii.</title>
        <authorList>
            <person name="Marchant D.B."/>
            <person name="Chen G."/>
            <person name="Jenkins J."/>
            <person name="Shu S."/>
            <person name="Leebens-Mack J."/>
            <person name="Grimwood J."/>
            <person name="Schmutz J."/>
            <person name="Soltis P."/>
            <person name="Soltis D."/>
            <person name="Chen Z.-H."/>
        </authorList>
    </citation>
    <scope>NUCLEOTIDE SEQUENCE</scope>
    <source>
        <strain evidence="12">Whitten #5841</strain>
        <tissue evidence="12">Leaf</tissue>
    </source>
</reference>
<dbReference type="OrthoDB" id="251770at2759"/>
<protein>
    <recommendedName>
        <fullName evidence="6">RING-type E3 ubiquitin transferase BRCA1</fullName>
    </recommendedName>
</protein>
<dbReference type="Gene3D" id="3.40.50.10190">
    <property type="entry name" value="BRCT domain"/>
    <property type="match status" value="1"/>
</dbReference>
<feature type="domain" description="RING-type" evidence="10">
    <location>
        <begin position="431"/>
        <end position="475"/>
    </location>
</feature>
<evidence type="ECO:0000259" key="9">
    <source>
        <dbReference type="PROSITE" id="PS50016"/>
    </source>
</evidence>
<dbReference type="SUPFAM" id="SSF57903">
    <property type="entry name" value="FYVE/PHD zinc finger"/>
    <property type="match status" value="1"/>
</dbReference>
<sequence>MRSDVCVSPIDSNITKAILKRLVRKLSICIVVRSSVNVIAFKFFSSAFSTSKLRHRYKLAPLKVALIQKMNGKENAGVRVLGWENENEDFSRVDGHSFSGNGCGRIPQMGSVVASVTGYAGDDRSNLIKLINTTGANYVGKLLKGSTTHLVCHTFDGPKYEMAKRIGIHILNHRWFEDCLEAGKRLNEQPYTRLSGIDVGPVSWKPPAPQCSDLKHRNRDVPEDVSNDEIVNVSDDDHDLDILLQNKRGNKRKGKLFLAQKYPKRCGLREIHEGQWNYDDRSNRGTHNKSAYVSLGDDIKRRNSRGSRACGSRRNSSFEVAKERYLIIPGVTYVLESRSATILDSMRQRKNYRLLGKTQSGNTENPPCIPDAETMESARSSNESDVLVRTERGCDEPVCSTSPNHGLSTEEFNDSCSSPVVCTLVPADIACVICHTDTIRSAEGVLACGHHFCYQCIMTWASEAACKPPTCPLCKASFDIVTKRERTLQFCDAEASYEESVVVLPHAGVCNIEHEEESTPAPSCVLCGIGDMEELLLTCSGCGSRSAHSFCLDPPLPPMSEAPWFCGRCSQRRRADITWWHQLHVFED</sequence>
<dbReference type="SUPFAM" id="SSF52113">
    <property type="entry name" value="BRCT domain"/>
    <property type="match status" value="1"/>
</dbReference>
<dbReference type="Pfam" id="PF00628">
    <property type="entry name" value="PHD"/>
    <property type="match status" value="1"/>
</dbReference>
<dbReference type="PANTHER" id="PTHR47776:SF2">
    <property type="entry name" value="RING-TYPE E3 UBIQUITIN TRANSFERASE BRCA1"/>
    <property type="match status" value="1"/>
</dbReference>
<evidence type="ECO:0000256" key="4">
    <source>
        <dbReference type="ARBA" id="ARBA00022771"/>
    </source>
</evidence>
<evidence type="ECO:0000313" key="13">
    <source>
        <dbReference type="Proteomes" id="UP000825935"/>
    </source>
</evidence>
<dbReference type="SMART" id="SM00292">
    <property type="entry name" value="BRCT"/>
    <property type="match status" value="1"/>
</dbReference>
<evidence type="ECO:0000256" key="8">
    <source>
        <dbReference type="SAM" id="MobiDB-lite"/>
    </source>
</evidence>
<dbReference type="GO" id="GO:0008270">
    <property type="term" value="F:zinc ion binding"/>
    <property type="evidence" value="ECO:0007669"/>
    <property type="project" value="UniProtKB-KW"/>
</dbReference>
<evidence type="ECO:0000313" key="12">
    <source>
        <dbReference type="EMBL" id="KAH7441057.1"/>
    </source>
</evidence>
<evidence type="ECO:0000256" key="3">
    <source>
        <dbReference type="ARBA" id="ARBA00022723"/>
    </source>
</evidence>
<dbReference type="Pfam" id="PF00097">
    <property type="entry name" value="zf-C3HC4"/>
    <property type="match status" value="1"/>
</dbReference>
<feature type="domain" description="PHD-type" evidence="9">
    <location>
        <begin position="521"/>
        <end position="572"/>
    </location>
</feature>
<dbReference type="EMBL" id="CM035408">
    <property type="protein sequence ID" value="KAH7441057.1"/>
    <property type="molecule type" value="Genomic_DNA"/>
</dbReference>
<gene>
    <name evidence="12" type="ORF">KP509_03G023400</name>
</gene>
<evidence type="ECO:0000256" key="6">
    <source>
        <dbReference type="ARBA" id="ARBA00031556"/>
    </source>
</evidence>
<dbReference type="SUPFAM" id="SSF57850">
    <property type="entry name" value="RING/U-box"/>
    <property type="match status" value="1"/>
</dbReference>
<evidence type="ECO:0000259" key="10">
    <source>
        <dbReference type="PROSITE" id="PS50089"/>
    </source>
</evidence>
<dbReference type="InterPro" id="IPR001965">
    <property type="entry name" value="Znf_PHD"/>
</dbReference>
<comment type="subcellular location">
    <subcellularLocation>
        <location evidence="1">Chromosome</location>
    </subcellularLocation>
</comment>
<evidence type="ECO:0000256" key="5">
    <source>
        <dbReference type="ARBA" id="ARBA00022833"/>
    </source>
</evidence>
<evidence type="ECO:0000256" key="2">
    <source>
        <dbReference type="ARBA" id="ARBA00022454"/>
    </source>
</evidence>
<name>A0A8T2UY27_CERRI</name>
<dbReference type="InterPro" id="IPR001357">
    <property type="entry name" value="BRCT_dom"/>
</dbReference>
<dbReference type="InterPro" id="IPR018957">
    <property type="entry name" value="Znf_C3HC4_RING-type"/>
</dbReference>
<proteinExistence type="predicted"/>
<evidence type="ECO:0000259" key="11">
    <source>
        <dbReference type="PROSITE" id="PS50172"/>
    </source>
</evidence>
<dbReference type="InterPro" id="IPR013083">
    <property type="entry name" value="Znf_RING/FYVE/PHD"/>
</dbReference>
<organism evidence="12 13">
    <name type="scientific">Ceratopteris richardii</name>
    <name type="common">Triangle waterfern</name>
    <dbReference type="NCBI Taxonomy" id="49495"/>
    <lineage>
        <taxon>Eukaryota</taxon>
        <taxon>Viridiplantae</taxon>
        <taxon>Streptophyta</taxon>
        <taxon>Embryophyta</taxon>
        <taxon>Tracheophyta</taxon>
        <taxon>Polypodiopsida</taxon>
        <taxon>Polypodiidae</taxon>
        <taxon>Polypodiales</taxon>
        <taxon>Pteridineae</taxon>
        <taxon>Pteridaceae</taxon>
        <taxon>Parkerioideae</taxon>
        <taxon>Ceratopteris</taxon>
    </lineage>
</organism>
<dbReference type="Gene3D" id="3.30.40.10">
    <property type="entry name" value="Zinc/RING finger domain, C3HC4 (zinc finger)"/>
    <property type="match status" value="2"/>
</dbReference>
<accession>A0A8T2UY27</accession>
<dbReference type="PROSITE" id="PS50172">
    <property type="entry name" value="BRCT"/>
    <property type="match status" value="1"/>
</dbReference>
<dbReference type="Proteomes" id="UP000825935">
    <property type="component" value="Chromosome 3"/>
</dbReference>
<keyword evidence="13" id="KW-1185">Reference proteome</keyword>
<comment type="caution">
    <text evidence="12">The sequence shown here is derived from an EMBL/GenBank/DDBJ whole genome shotgun (WGS) entry which is preliminary data.</text>
</comment>
<feature type="region of interest" description="Disordered" evidence="8">
    <location>
        <begin position="357"/>
        <end position="380"/>
    </location>
</feature>